<name>A0A154UZR4_9MICO</name>
<keyword evidence="1" id="KW-0472">Membrane</keyword>
<dbReference type="RefSeq" id="WP_063072049.1">
    <property type="nucleotide sequence ID" value="NZ_LQXA01000039.1"/>
</dbReference>
<proteinExistence type="predicted"/>
<dbReference type="STRING" id="31965.AWH51_12570"/>
<dbReference type="OrthoDB" id="5125903at2"/>
<evidence type="ECO:0000256" key="1">
    <source>
        <dbReference type="SAM" id="Phobius"/>
    </source>
</evidence>
<accession>A0A154UZR4</accession>
<dbReference type="AlphaFoldDB" id="A0A154UZR4"/>
<dbReference type="EMBL" id="LQXA01000039">
    <property type="protein sequence ID" value="KZC94613.1"/>
    <property type="molecule type" value="Genomic_DNA"/>
</dbReference>
<comment type="caution">
    <text evidence="2">The sequence shown here is derived from an EMBL/GenBank/DDBJ whole genome shotgun (WGS) entry which is preliminary data.</text>
</comment>
<dbReference type="Proteomes" id="UP000076218">
    <property type="component" value="Unassembled WGS sequence"/>
</dbReference>
<evidence type="ECO:0000313" key="2">
    <source>
        <dbReference type="EMBL" id="KZC94613.1"/>
    </source>
</evidence>
<protein>
    <submittedName>
        <fullName evidence="2">Uncharacterized protein</fullName>
    </submittedName>
</protein>
<organism evidence="2 3">
    <name type="scientific">Clavibacter tessellarius</name>
    <dbReference type="NCBI Taxonomy" id="31965"/>
    <lineage>
        <taxon>Bacteria</taxon>
        <taxon>Bacillati</taxon>
        <taxon>Actinomycetota</taxon>
        <taxon>Actinomycetes</taxon>
        <taxon>Micrococcales</taxon>
        <taxon>Microbacteriaceae</taxon>
        <taxon>Clavibacter</taxon>
    </lineage>
</organism>
<feature type="transmembrane region" description="Helical" evidence="1">
    <location>
        <begin position="44"/>
        <end position="65"/>
    </location>
</feature>
<feature type="transmembrane region" description="Helical" evidence="1">
    <location>
        <begin position="12"/>
        <end position="32"/>
    </location>
</feature>
<gene>
    <name evidence="2" type="ORF">AWH51_12570</name>
</gene>
<sequence>MAPDPRPTFRMQVEEALGGFAGIVGYLLFQVSRRTEVRTEGDRVLVTVCAIGAGVCIVVLTVLVVRSAIRRLRMRAARDADAAARRDETVRLTPDA</sequence>
<evidence type="ECO:0000313" key="3">
    <source>
        <dbReference type="Proteomes" id="UP000076218"/>
    </source>
</evidence>
<reference evidence="2 3" key="1">
    <citation type="submission" date="2016-01" db="EMBL/GenBank/DDBJ databases">
        <title>Draft genome sequence of Clavibacter michiganensis subsp. tessellarius DOAB 609.</title>
        <authorList>
            <person name="Tambong J.T."/>
        </authorList>
    </citation>
    <scope>NUCLEOTIDE SEQUENCE [LARGE SCALE GENOMIC DNA]</scope>
    <source>
        <strain evidence="2 3">DOAB 609</strain>
    </source>
</reference>
<keyword evidence="1" id="KW-1133">Transmembrane helix</keyword>
<keyword evidence="1" id="KW-0812">Transmembrane</keyword>